<dbReference type="Pfam" id="PF11672">
    <property type="entry name" value="DUF3268"/>
    <property type="match status" value="1"/>
</dbReference>
<evidence type="ECO:0000313" key="3">
    <source>
        <dbReference type="EMBL" id="RGM03429.1"/>
    </source>
</evidence>
<accession>A0A174SI24</accession>
<dbReference type="RefSeq" id="WP_055650202.1">
    <property type="nucleotide sequence ID" value="NZ_CABJBJ010000033.1"/>
</dbReference>
<evidence type="ECO:0000313" key="4">
    <source>
        <dbReference type="Proteomes" id="UP000261257"/>
    </source>
</evidence>
<dbReference type="InterPro" id="IPR021686">
    <property type="entry name" value="DUF3268"/>
</dbReference>
<name>A0A174SI24_9FIRM</name>
<dbReference type="EMBL" id="QSON01000011">
    <property type="protein sequence ID" value="RGJ00318.1"/>
    <property type="molecule type" value="Genomic_DNA"/>
</dbReference>
<gene>
    <name evidence="3" type="ORF">DXC39_15525</name>
    <name evidence="2" type="ORF">DXD79_21075</name>
    <name evidence="1" type="ORF">GNE07_25680</name>
</gene>
<dbReference type="Proteomes" id="UP000261257">
    <property type="component" value="Unassembled WGS sequence"/>
</dbReference>
<sequence length="136" mass="15541">MKQKQRIRCPYCGAYATCRPASVVYGKSGKTKNSYLYICSRWPACDSYVGTHKKDRSPLGTPANKSLRHKRILAHRSLDAVQHRFQMQKWEAYVWLQAKLGLSESETHIGMFSEYMCDRTIALCNQALEAAHIRAA</sequence>
<evidence type="ECO:0000313" key="2">
    <source>
        <dbReference type="EMBL" id="RGJ00318.1"/>
    </source>
</evidence>
<evidence type="ECO:0000313" key="5">
    <source>
        <dbReference type="Proteomes" id="UP000263014"/>
    </source>
</evidence>
<proteinExistence type="predicted"/>
<reference evidence="1 6" key="2">
    <citation type="submission" date="2019-09" db="EMBL/GenBank/DDBJ databases">
        <title>Draft genome sequencing of Hungatella hathewayi 123Y-2.</title>
        <authorList>
            <person name="Lv Q."/>
            <person name="Li S."/>
        </authorList>
    </citation>
    <scope>NUCLEOTIDE SEQUENCE [LARGE SCALE GENOMIC DNA]</scope>
    <source>
        <strain evidence="1 6">123Y-2</strain>
    </source>
</reference>
<comment type="caution">
    <text evidence="1">The sequence shown here is derived from an EMBL/GenBank/DDBJ whole genome shotgun (WGS) entry which is preliminary data.</text>
</comment>
<organism evidence="1 6">
    <name type="scientific">Hungatella hathewayi</name>
    <dbReference type="NCBI Taxonomy" id="154046"/>
    <lineage>
        <taxon>Bacteria</taxon>
        <taxon>Bacillati</taxon>
        <taxon>Bacillota</taxon>
        <taxon>Clostridia</taxon>
        <taxon>Lachnospirales</taxon>
        <taxon>Lachnospiraceae</taxon>
        <taxon>Hungatella</taxon>
    </lineage>
</organism>
<protein>
    <submittedName>
        <fullName evidence="1">Uncharacterized protein</fullName>
    </submittedName>
</protein>
<dbReference type="AlphaFoldDB" id="A0A174SI24"/>
<dbReference type="Proteomes" id="UP000434223">
    <property type="component" value="Unassembled WGS sequence"/>
</dbReference>
<dbReference type="EMBL" id="WNME01000025">
    <property type="protein sequence ID" value="MUB66414.1"/>
    <property type="molecule type" value="Genomic_DNA"/>
</dbReference>
<dbReference type="Proteomes" id="UP000263014">
    <property type="component" value="Unassembled WGS sequence"/>
</dbReference>
<dbReference type="OrthoDB" id="1028010at2"/>
<reference evidence="4 5" key="1">
    <citation type="submission" date="2018-08" db="EMBL/GenBank/DDBJ databases">
        <title>A genome reference for cultivated species of the human gut microbiota.</title>
        <authorList>
            <person name="Zou Y."/>
            <person name="Xue W."/>
            <person name="Luo G."/>
        </authorList>
    </citation>
    <scope>NUCLEOTIDE SEQUENCE [LARGE SCALE GENOMIC DNA]</scope>
    <source>
        <strain evidence="3 4">TF05-11AC</strain>
        <strain evidence="2 5">TM09-12</strain>
    </source>
</reference>
<evidence type="ECO:0000313" key="6">
    <source>
        <dbReference type="Proteomes" id="UP000434223"/>
    </source>
</evidence>
<dbReference type="EMBL" id="QSSQ01000014">
    <property type="protein sequence ID" value="RGM03429.1"/>
    <property type="molecule type" value="Genomic_DNA"/>
</dbReference>
<evidence type="ECO:0000313" key="1">
    <source>
        <dbReference type="EMBL" id="MUB66414.1"/>
    </source>
</evidence>